<protein>
    <submittedName>
        <fullName evidence="1">Uncharacterized protein</fullName>
    </submittedName>
</protein>
<geneLocation type="plasmid" evidence="1 2">
    <name>pAWOD19</name>
</geneLocation>
<organism evidence="1 2">
    <name type="scientific">Aliivibrio wodanis</name>
    <dbReference type="NCBI Taxonomy" id="80852"/>
    <lineage>
        <taxon>Bacteria</taxon>
        <taxon>Pseudomonadati</taxon>
        <taxon>Pseudomonadota</taxon>
        <taxon>Gammaproteobacteria</taxon>
        <taxon>Vibrionales</taxon>
        <taxon>Vibrionaceae</taxon>
        <taxon>Aliivibrio</taxon>
    </lineage>
</organism>
<evidence type="ECO:0000313" key="1">
    <source>
        <dbReference type="EMBL" id="CED58042.1"/>
    </source>
</evidence>
<evidence type="ECO:0000313" key="2">
    <source>
        <dbReference type="Proteomes" id="UP000032427"/>
    </source>
</evidence>
<dbReference type="OrthoDB" id="6717899at2"/>
<dbReference type="AlphaFoldDB" id="A0A090IBX0"/>
<accession>A0A090IBX0</accession>
<gene>
    <name evidence="1" type="ORF">AWOD_p19_03</name>
</gene>
<dbReference type="PATRIC" id="fig|80852.17.peg.4148"/>
<keyword evidence="1" id="KW-0614">Plasmid</keyword>
<dbReference type="GeneID" id="28543691"/>
<dbReference type="Proteomes" id="UP000032427">
    <property type="component" value="Plasmid pAWOD19"/>
</dbReference>
<keyword evidence="2" id="KW-1185">Reference proteome</keyword>
<reference evidence="2" key="1">
    <citation type="submission" date="2014-09" db="EMBL/GenBank/DDBJ databases">
        <authorList>
            <person name="Hjerde E."/>
        </authorList>
    </citation>
    <scope>NUCLEOTIDE SEQUENCE [LARGE SCALE GENOMIC DNA]</scope>
    <source>
        <strain evidence="2">06/09/139</strain>
        <plasmid evidence="2">pAWOD19</plasmid>
    </source>
</reference>
<dbReference type="HOGENOM" id="CLU_181257_0_0_6"/>
<proteinExistence type="predicted"/>
<dbReference type="KEGG" id="awd:AWOD_p19_03"/>
<dbReference type="EMBL" id="LN554851">
    <property type="protein sequence ID" value="CED58042.1"/>
    <property type="molecule type" value="Genomic_DNA"/>
</dbReference>
<sequence length="99" mass="10684">MISLKGKLINFFEAPKGETKEGREYGGDCKIQVLGDISLQNGETKCDLVTLTAHDIADFKDHVGKEISIPIGVFVNGKNAAFFIPRGSKPEIFKTAASA</sequence>
<name>A0A090IBX0_9GAMM</name>